<dbReference type="EMBL" id="AWNI01000009">
    <property type="protein sequence ID" value="ETS62953.1"/>
    <property type="molecule type" value="Genomic_DNA"/>
</dbReference>
<sequence length="357" mass="37115">MKASSQAVTLACVAIVLAVCHGAVATHPEGARKMVRLHARMEAKAAPAPAANAVPAPAAKDAPAPGAKAAHASGAKAATAHVAKDAPAPAAQSDQADKPASLAEEKKVDPGMKLSMDSDATLSLQHAEAMRLTMRNKAELVIASHSGGALSSSDVDEILSGNAASLHPGVLSNISWTVDIFESGTALPTTSTKVSVSLSSSSKVNGVHTAEVSGEHNAFSDARDLNHDGIISVDEMLGSFFHADDVNHLFDQVQAASSQQLGKVTKKEIIKQKAPVLHKTIEKVASHRGWGIQDARFAQLHLDTPPSPTAHKAFSDYNTFVKTMRSALITPNDAAKDTAVDQLKQPQAARADPATKA</sequence>
<dbReference type="OrthoDB" id="2546180at2759"/>
<name>W3VMS4_MOEAP</name>
<reference evidence="3 4" key="1">
    <citation type="journal article" date="2014" name="Genome Announc.">
        <title>Genome sequence of the basidiomycetous fungus Pseudozyma aphidis DSM70725, an efficient producer of biosurfactant mannosylerythritol lipids.</title>
        <authorList>
            <person name="Lorenz S."/>
            <person name="Guenther M."/>
            <person name="Grumaz C."/>
            <person name="Rupp S."/>
            <person name="Zibek S."/>
            <person name="Sohn K."/>
        </authorList>
    </citation>
    <scope>NUCLEOTIDE SEQUENCE [LARGE SCALE GENOMIC DNA]</scope>
    <source>
        <strain evidence="4">ATCC 32657 / CBS 517.83 / DSM 70725 / JCM 10318 / NBRC 10182 / NRRL Y-7954 / St-0401</strain>
    </source>
</reference>
<evidence type="ECO:0000256" key="1">
    <source>
        <dbReference type="SAM" id="MobiDB-lite"/>
    </source>
</evidence>
<feature type="chain" id="PRO_5004833114" description="EF-hand domain-containing protein" evidence="2">
    <location>
        <begin position="26"/>
        <end position="357"/>
    </location>
</feature>
<protein>
    <recommendedName>
        <fullName evidence="5">EF-hand domain-containing protein</fullName>
    </recommendedName>
</protein>
<evidence type="ECO:0000256" key="2">
    <source>
        <dbReference type="SAM" id="SignalP"/>
    </source>
</evidence>
<dbReference type="InterPro" id="IPR018247">
    <property type="entry name" value="EF_Hand_1_Ca_BS"/>
</dbReference>
<evidence type="ECO:0000313" key="4">
    <source>
        <dbReference type="Proteomes" id="UP000019462"/>
    </source>
</evidence>
<dbReference type="Proteomes" id="UP000019462">
    <property type="component" value="Unassembled WGS sequence"/>
</dbReference>
<organism evidence="3 4">
    <name type="scientific">Moesziomyces aphidis</name>
    <name type="common">Pseudozyma aphidis</name>
    <dbReference type="NCBI Taxonomy" id="84754"/>
    <lineage>
        <taxon>Eukaryota</taxon>
        <taxon>Fungi</taxon>
        <taxon>Dikarya</taxon>
        <taxon>Basidiomycota</taxon>
        <taxon>Ustilaginomycotina</taxon>
        <taxon>Ustilaginomycetes</taxon>
        <taxon>Ustilaginales</taxon>
        <taxon>Ustilaginaceae</taxon>
        <taxon>Moesziomyces</taxon>
    </lineage>
</organism>
<keyword evidence="4" id="KW-1185">Reference proteome</keyword>
<keyword evidence="2" id="KW-0732">Signal</keyword>
<feature type="signal peptide" evidence="2">
    <location>
        <begin position="1"/>
        <end position="25"/>
    </location>
</feature>
<dbReference type="AlphaFoldDB" id="W3VMS4"/>
<evidence type="ECO:0008006" key="5">
    <source>
        <dbReference type="Google" id="ProtNLM"/>
    </source>
</evidence>
<feature type="region of interest" description="Disordered" evidence="1">
    <location>
        <begin position="335"/>
        <end position="357"/>
    </location>
</feature>
<feature type="compositionally biased region" description="Low complexity" evidence="1">
    <location>
        <begin position="48"/>
        <end position="100"/>
    </location>
</feature>
<gene>
    <name evidence="3" type="ORF">PaG_02722</name>
</gene>
<dbReference type="PROSITE" id="PS00018">
    <property type="entry name" value="EF_HAND_1"/>
    <property type="match status" value="1"/>
</dbReference>
<feature type="region of interest" description="Disordered" evidence="1">
    <location>
        <begin position="48"/>
        <end position="114"/>
    </location>
</feature>
<proteinExistence type="predicted"/>
<evidence type="ECO:0000313" key="3">
    <source>
        <dbReference type="EMBL" id="ETS62953.1"/>
    </source>
</evidence>
<accession>W3VMS4</accession>
<comment type="caution">
    <text evidence="3">The sequence shown here is derived from an EMBL/GenBank/DDBJ whole genome shotgun (WGS) entry which is preliminary data.</text>
</comment>
<dbReference type="HOGENOM" id="CLU_909723_0_0_1"/>